<dbReference type="Pfam" id="PF03432">
    <property type="entry name" value="Relaxase"/>
    <property type="match status" value="1"/>
</dbReference>
<evidence type="ECO:0000259" key="1">
    <source>
        <dbReference type="Pfam" id="PF03432"/>
    </source>
</evidence>
<evidence type="ECO:0000313" key="3">
    <source>
        <dbReference type="Proteomes" id="UP000095746"/>
    </source>
</evidence>
<protein>
    <recommendedName>
        <fullName evidence="1">MobA/VirD2-like nuclease domain-containing protein</fullName>
    </recommendedName>
</protein>
<dbReference type="InterPro" id="IPR048102">
    <property type="entry name" value="MobP3"/>
</dbReference>
<evidence type="ECO:0000313" key="2">
    <source>
        <dbReference type="EMBL" id="CUN65229.1"/>
    </source>
</evidence>
<dbReference type="Proteomes" id="UP000095746">
    <property type="component" value="Unassembled WGS sequence"/>
</dbReference>
<dbReference type="AlphaFoldDB" id="A0A173YNH1"/>
<sequence>MSILIYKQRHRHPNQKKTPKCNYAHIGYIATRPGAVKNEGMRHGLFGKLEPGEVQEFATWQEAARLVRELSCRRVNMYRGIISFSPETAAELGLTDRKAWEDYMERHILTLAKYNGIRVQNLQWVAAHHNERGHPHIHVVFWDKNQRTMVPFVHPSIPDKIRRQLIRDTFAEKIQAYCETKQRARERLTTAAVDLVDEFEQYMEQLHPTEYKRLREAFGHITDDELGAAPLDGVLSADGMARFIPGLFVLKEKMPKKGRLAYKLLPEEVKAELNAFIGSLKTDCKYIGDLVNEYADAKCQLSMLYDADPAHVEEQRQKGIAEADKLIANKVLEAIRTMPRKDRETGAFEYAEARKAYYTERLICEILMALEQNAVNMGMEYDDCQKAMGGDLSKAAKKDWYLRHKDRGMEP</sequence>
<dbReference type="InterPro" id="IPR005094">
    <property type="entry name" value="Endonuclease_MobA/VirD2"/>
</dbReference>
<gene>
    <name evidence="2" type="ORF">ERS852411_00261</name>
</gene>
<dbReference type="NCBIfam" id="NF041499">
    <property type="entry name" value="MobP3"/>
    <property type="match status" value="1"/>
</dbReference>
<organism evidence="2 3">
    <name type="scientific">Flavonifractor plautii</name>
    <name type="common">Fusobacterium plautii</name>
    <dbReference type="NCBI Taxonomy" id="292800"/>
    <lineage>
        <taxon>Bacteria</taxon>
        <taxon>Bacillati</taxon>
        <taxon>Bacillota</taxon>
        <taxon>Clostridia</taxon>
        <taxon>Eubacteriales</taxon>
        <taxon>Oscillospiraceae</taxon>
        <taxon>Flavonifractor</taxon>
    </lineage>
</organism>
<proteinExistence type="predicted"/>
<accession>A0A173YNH1</accession>
<dbReference type="EMBL" id="CYZT01000007">
    <property type="protein sequence ID" value="CUN65229.1"/>
    <property type="molecule type" value="Genomic_DNA"/>
</dbReference>
<name>A0A173YNH1_FLAPL</name>
<reference evidence="2 3" key="1">
    <citation type="submission" date="2015-09" db="EMBL/GenBank/DDBJ databases">
        <authorList>
            <consortium name="Pathogen Informatics"/>
        </authorList>
    </citation>
    <scope>NUCLEOTIDE SEQUENCE [LARGE SCALE GENOMIC DNA]</scope>
    <source>
        <strain evidence="2 3">2789STDY5608854</strain>
    </source>
</reference>
<feature type="domain" description="MobA/VirD2-like nuclease" evidence="1">
    <location>
        <begin position="59"/>
        <end position="141"/>
    </location>
</feature>